<evidence type="ECO:0000256" key="3">
    <source>
        <dbReference type="ARBA" id="ARBA00022701"/>
    </source>
</evidence>
<keyword evidence="3" id="KW-0493">Microtubule</keyword>
<evidence type="ECO:0000256" key="4">
    <source>
        <dbReference type="ARBA" id="ARBA00023212"/>
    </source>
</evidence>
<evidence type="ECO:0000313" key="6">
    <source>
        <dbReference type="EMBL" id="KAK6119185.1"/>
    </source>
</evidence>
<evidence type="ECO:0000256" key="1">
    <source>
        <dbReference type="ARBA" id="ARBA00004245"/>
    </source>
</evidence>
<evidence type="ECO:0000256" key="5">
    <source>
        <dbReference type="SAM" id="MobiDB-lite"/>
    </source>
</evidence>
<feature type="region of interest" description="Disordered" evidence="5">
    <location>
        <begin position="590"/>
        <end position="615"/>
    </location>
</feature>
<gene>
    <name evidence="6" type="ORF">DH2020_047079</name>
</gene>
<organism evidence="6 7">
    <name type="scientific">Rehmannia glutinosa</name>
    <name type="common">Chinese foxglove</name>
    <dbReference type="NCBI Taxonomy" id="99300"/>
    <lineage>
        <taxon>Eukaryota</taxon>
        <taxon>Viridiplantae</taxon>
        <taxon>Streptophyta</taxon>
        <taxon>Embryophyta</taxon>
        <taxon>Tracheophyta</taxon>
        <taxon>Spermatophyta</taxon>
        <taxon>Magnoliopsida</taxon>
        <taxon>eudicotyledons</taxon>
        <taxon>Gunneridae</taxon>
        <taxon>Pentapetalae</taxon>
        <taxon>asterids</taxon>
        <taxon>lamiids</taxon>
        <taxon>Lamiales</taxon>
        <taxon>Orobanchaceae</taxon>
        <taxon>Rehmannieae</taxon>
        <taxon>Rehmannia</taxon>
    </lineage>
</organism>
<evidence type="ECO:0000313" key="7">
    <source>
        <dbReference type="Proteomes" id="UP001318860"/>
    </source>
</evidence>
<keyword evidence="4" id="KW-0963">Cytoplasm</keyword>
<comment type="caution">
    <text evidence="6">The sequence shown here is derived from an EMBL/GenBank/DDBJ whole genome shotgun (WGS) entry which is preliminary data.</text>
</comment>
<dbReference type="PANTHER" id="PTHR19321">
    <property type="entry name" value="PROTEIN REGULATOR OF CYTOKINESIS 1 PRC1-RELATED"/>
    <property type="match status" value="1"/>
</dbReference>
<evidence type="ECO:0000256" key="2">
    <source>
        <dbReference type="ARBA" id="ARBA00006187"/>
    </source>
</evidence>
<protein>
    <recommendedName>
        <fullName evidence="8">Microtubule-associated protein</fullName>
    </recommendedName>
</protein>
<dbReference type="Proteomes" id="UP001318860">
    <property type="component" value="Unassembled WGS sequence"/>
</dbReference>
<dbReference type="EMBL" id="JABTTQ020003246">
    <property type="protein sequence ID" value="KAK6119185.1"/>
    <property type="molecule type" value="Genomic_DNA"/>
</dbReference>
<evidence type="ECO:0008006" key="8">
    <source>
        <dbReference type="Google" id="ProtNLM"/>
    </source>
</evidence>
<reference evidence="6 7" key="1">
    <citation type="journal article" date="2021" name="Comput. Struct. Biotechnol. J.">
        <title>De novo genome assembly of the potent medicinal plant Rehmannia glutinosa using nanopore technology.</title>
        <authorList>
            <person name="Ma L."/>
            <person name="Dong C."/>
            <person name="Song C."/>
            <person name="Wang X."/>
            <person name="Zheng X."/>
            <person name="Niu Y."/>
            <person name="Chen S."/>
            <person name="Feng W."/>
        </authorList>
    </citation>
    <scope>NUCLEOTIDE SEQUENCE [LARGE SCALE GENOMIC DNA]</scope>
    <source>
        <strain evidence="6">DH-2019</strain>
    </source>
</reference>
<accession>A0ABR0UAK4</accession>
<name>A0ABR0UAK4_REHGL</name>
<proteinExistence type="inferred from homology"/>
<dbReference type="InterPro" id="IPR007145">
    <property type="entry name" value="MAP65_Ase1_PRC1"/>
</dbReference>
<keyword evidence="7" id="KW-1185">Reference proteome</keyword>
<sequence length="634" mass="71602">MSIDSANFGANNSSPLSLSKSATTTCASLLHELQEIWDEIGESDTERDKMLLQLEQECLDIYRRKVERSRKHKAELHQFLAESEAEIAQLASALGEAVSLPRYEKMKGDLKQQISVIRPIVENLRLKKQERVKEISEVEFQIAGICAEIAGNDHILDPNGIRVDELDLTTRKLGDLKSHLQELQFEKNLRLQKVNSHISAIHGLSVVMSLDFKKIMAEVHPCFVDAVSGQSKSISNETLARLTSEMNLLKQEKQQRLLKVQDLGRNLVELWSLMDMPVEEQTRFDHVTRLITTTADEVLSPGSLSVDVIEQTEVEVERLNVLKASKMKELIFKRQSELEEIYKGVHMDVDSDKARQILITLMESGSVDISDLLSSMDDQIAKAKEQARSRKDILDKVEKWRQASEEESWLDEYERFKELQLEASFTATGIFSTCQIPSAWGLPLENEVGLLLKFVTVSVLSEMPLFWSQLPYIDLHMPLLGIGVAGHENLRRLNLSETLAALVESLTAKVKAWELEKGMPFLYHKAPLLRTLEEYTISRQEKEEEKRRSREQKKLQDQLATEQEALFGSKPNVKKPLGQSTYANTMVATPNSRRVGTPSARLGVSAGKDRRDSGKVGTVIPINYVALSKDDRGG</sequence>
<dbReference type="Gene3D" id="1.20.58.1520">
    <property type="match status" value="1"/>
</dbReference>
<dbReference type="Pfam" id="PF03999">
    <property type="entry name" value="MAP65_ASE1"/>
    <property type="match status" value="2"/>
</dbReference>
<keyword evidence="4" id="KW-0206">Cytoskeleton</keyword>
<comment type="similarity">
    <text evidence="2">Belongs to the MAP65/ASE1 family.</text>
</comment>
<dbReference type="PANTHER" id="PTHR19321:SF4">
    <property type="entry name" value="65-KDA MICROTUBULE-ASSOCIATED PROTEIN 5"/>
    <property type="match status" value="1"/>
</dbReference>
<comment type="subcellular location">
    <subcellularLocation>
        <location evidence="1">Cytoplasm</location>
        <location evidence="1">Cytoskeleton</location>
    </subcellularLocation>
</comment>